<dbReference type="PRINTS" id="PR00038">
    <property type="entry name" value="HTHLUXR"/>
</dbReference>
<dbReference type="InterPro" id="IPR059106">
    <property type="entry name" value="WHD_MalT"/>
</dbReference>
<name>A0A2K9LK38_9GAMM</name>
<dbReference type="CDD" id="cd06170">
    <property type="entry name" value="LuxR_C_like"/>
    <property type="match status" value="1"/>
</dbReference>
<dbReference type="GO" id="GO:0003677">
    <property type="term" value="F:DNA binding"/>
    <property type="evidence" value="ECO:0007669"/>
    <property type="project" value="UniProtKB-KW"/>
</dbReference>
<dbReference type="Gene3D" id="1.10.10.10">
    <property type="entry name" value="Winged helix-like DNA-binding domain superfamily/Winged helix DNA-binding domain"/>
    <property type="match status" value="1"/>
</dbReference>
<reference evidence="6" key="1">
    <citation type="submission" date="2017-08" db="EMBL/GenBank/DDBJ databases">
        <title>Direct submision.</title>
        <authorList>
            <person name="Kim S.-J."/>
            <person name="Rhee S.-K."/>
        </authorList>
    </citation>
    <scope>NUCLEOTIDE SEQUENCE [LARGE SCALE GENOMIC DNA]</scope>
    <source>
        <strain evidence="6">GI5</strain>
    </source>
</reference>
<dbReference type="Pfam" id="PF17874">
    <property type="entry name" value="TPR_MalT"/>
    <property type="match status" value="1"/>
</dbReference>
<sequence>MAESERERPPASHLLRPSLIDLINRAEDYPLTVLLAPAGSGKSTLLRQWIISGRQHAMFASLPLETRHNKPAPFFASLIRAIKQSCLAFDAYYFNQITDSVAFSVEAVTESLVQGLSKVEEPLFIVLDDYQLIQDDSIHRTLSQVLFTLPKHIHFVVASRNHPPLQLSKLKLEDKLLSIDANDLKWDLDSLESWFQSVGLETADKPFMKELLDWTEGWVAGIKLLALSIRGGACHQPDQLASQSKNPEVLQYFADSVLQQQPAHVRQFLIKTAFLDTLDMSLCNDVLQIGDAQRCIDYLLENHVFLHPVEGRSDAYRYHSIFREFLLHRLRLDYPEDIGALVRRAASSLLERKESLQALELLASIQDVEAQESALVRCADEWIKSGEFTSLIEWINFLPEERVISQSELVNPLITALIFYRRFNQAEYYIELVEDLQRRGKIRGRYAHDDTLKFLFNVLEMFHRDTEFRHNKMYRVPNLQNVQHHVRLFYTPMRAYYHLLNADFKTAVSEAQRARDILRISGQNFLRSFADLVLILAERAQGHMMSAVQLAEDAFRSVGDRPHTLEWVNLATPVALIRYEQNRVDEAEKLLREIIPLLSSACATEVIAASYCGMARLAFLRGNDGEARRLLNYLSRVLMHGDYERFNTLLCLEWTLYARARGDLATLDWVQKEYHLEQKQKADYWRDENHFDEGCDRLGVSRLIYLMMTKKYDQAERLADQLVRTAMVNGCVPRAVVCRMNRAVLYWRRNETERSLQEVKDTLKYGGLVCFNRTLFDEAPGSAGLLLQAVTHNVLQSLPELYMLMFEDLLSDDDQDQAERFVVEPLTDKEKEVLTLLQSGLRNKEVAVRANISLTTTKWHLKNVYAKLNVGNRTEAVAKAREMNLL</sequence>
<dbReference type="OrthoDB" id="1123107at2"/>
<dbReference type="Gene3D" id="1.25.40.10">
    <property type="entry name" value="Tetratricopeptide repeat domain"/>
    <property type="match status" value="1"/>
</dbReference>
<protein>
    <recommendedName>
        <fullName evidence="4">HTH luxR-type domain-containing protein</fullName>
    </recommendedName>
</protein>
<dbReference type="PANTHER" id="PTHR44688">
    <property type="entry name" value="DNA-BINDING TRANSCRIPTIONAL ACTIVATOR DEVR_DOSR"/>
    <property type="match status" value="1"/>
</dbReference>
<dbReference type="RefSeq" id="WP_101894093.1">
    <property type="nucleotide sequence ID" value="NZ_CP022684.1"/>
</dbReference>
<gene>
    <name evidence="5" type="ORF">Kalk_09900</name>
</gene>
<dbReference type="InterPro" id="IPR011990">
    <property type="entry name" value="TPR-like_helical_dom_sf"/>
</dbReference>
<evidence type="ECO:0000256" key="2">
    <source>
        <dbReference type="ARBA" id="ARBA00023125"/>
    </source>
</evidence>
<dbReference type="EMBL" id="CP022684">
    <property type="protein sequence ID" value="AUM12708.1"/>
    <property type="molecule type" value="Genomic_DNA"/>
</dbReference>
<dbReference type="GO" id="GO:0006355">
    <property type="term" value="P:regulation of DNA-templated transcription"/>
    <property type="evidence" value="ECO:0007669"/>
    <property type="project" value="InterPro"/>
</dbReference>
<dbReference type="KEGG" id="kak:Kalk_09900"/>
<dbReference type="SUPFAM" id="SSF46894">
    <property type="entry name" value="C-terminal effector domain of the bipartite response regulators"/>
    <property type="match status" value="1"/>
</dbReference>
<dbReference type="SMART" id="SM00421">
    <property type="entry name" value="HTH_LUXR"/>
    <property type="match status" value="1"/>
</dbReference>
<dbReference type="Proteomes" id="UP000235116">
    <property type="component" value="Chromosome"/>
</dbReference>
<evidence type="ECO:0000259" key="4">
    <source>
        <dbReference type="PROSITE" id="PS50043"/>
    </source>
</evidence>
<keyword evidence="1" id="KW-0805">Transcription regulation</keyword>
<dbReference type="Pfam" id="PF00196">
    <property type="entry name" value="GerE"/>
    <property type="match status" value="1"/>
</dbReference>
<keyword evidence="6" id="KW-1185">Reference proteome</keyword>
<dbReference type="Gene3D" id="3.40.50.300">
    <property type="entry name" value="P-loop containing nucleotide triphosphate hydrolases"/>
    <property type="match status" value="1"/>
</dbReference>
<dbReference type="InterPro" id="IPR027417">
    <property type="entry name" value="P-loop_NTPase"/>
</dbReference>
<feature type="domain" description="HTH luxR-type" evidence="4">
    <location>
        <begin position="819"/>
        <end position="884"/>
    </location>
</feature>
<organism evidence="5 6">
    <name type="scientific">Ketobacter alkanivorans</name>
    <dbReference type="NCBI Taxonomy" id="1917421"/>
    <lineage>
        <taxon>Bacteria</taxon>
        <taxon>Pseudomonadati</taxon>
        <taxon>Pseudomonadota</taxon>
        <taxon>Gammaproteobacteria</taxon>
        <taxon>Pseudomonadales</taxon>
        <taxon>Ketobacteraceae</taxon>
        <taxon>Ketobacter</taxon>
    </lineage>
</organism>
<accession>A0A2K9LK38</accession>
<dbReference type="SUPFAM" id="SSF52540">
    <property type="entry name" value="P-loop containing nucleoside triphosphate hydrolases"/>
    <property type="match status" value="1"/>
</dbReference>
<dbReference type="PROSITE" id="PS50043">
    <property type="entry name" value="HTH_LUXR_2"/>
    <property type="match status" value="1"/>
</dbReference>
<evidence type="ECO:0000256" key="1">
    <source>
        <dbReference type="ARBA" id="ARBA00023015"/>
    </source>
</evidence>
<evidence type="ECO:0000313" key="5">
    <source>
        <dbReference type="EMBL" id="AUM12708.1"/>
    </source>
</evidence>
<dbReference type="InterPro" id="IPR036388">
    <property type="entry name" value="WH-like_DNA-bd_sf"/>
</dbReference>
<dbReference type="PANTHER" id="PTHR44688:SF16">
    <property type="entry name" value="DNA-BINDING TRANSCRIPTIONAL ACTIVATOR DEVR_DOSR"/>
    <property type="match status" value="1"/>
</dbReference>
<dbReference type="InterPro" id="IPR016032">
    <property type="entry name" value="Sig_transdc_resp-reg_C-effctor"/>
</dbReference>
<dbReference type="AlphaFoldDB" id="A0A2K9LK38"/>
<proteinExistence type="predicted"/>
<evidence type="ECO:0000313" key="6">
    <source>
        <dbReference type="Proteomes" id="UP000235116"/>
    </source>
</evidence>
<dbReference type="InterPro" id="IPR041617">
    <property type="entry name" value="TPR_MalT"/>
</dbReference>
<dbReference type="SUPFAM" id="SSF48452">
    <property type="entry name" value="TPR-like"/>
    <property type="match status" value="1"/>
</dbReference>
<dbReference type="Pfam" id="PF25873">
    <property type="entry name" value="WHD_MalT"/>
    <property type="match status" value="1"/>
</dbReference>
<evidence type="ECO:0000256" key="3">
    <source>
        <dbReference type="ARBA" id="ARBA00023163"/>
    </source>
</evidence>
<dbReference type="InterPro" id="IPR000792">
    <property type="entry name" value="Tscrpt_reg_LuxR_C"/>
</dbReference>
<keyword evidence="2" id="KW-0238">DNA-binding</keyword>
<keyword evidence="3" id="KW-0804">Transcription</keyword>